<accession>A0A2H0W6B7</accession>
<evidence type="ECO:0000313" key="1">
    <source>
        <dbReference type="EMBL" id="PIS07643.1"/>
    </source>
</evidence>
<comment type="caution">
    <text evidence="1">The sequence shown here is derived from an EMBL/GenBank/DDBJ whole genome shotgun (WGS) entry which is preliminary data.</text>
</comment>
<dbReference type="AlphaFoldDB" id="A0A2H0W6B7"/>
<gene>
    <name evidence="1" type="ORF">COT78_03010</name>
</gene>
<evidence type="ECO:0008006" key="3">
    <source>
        <dbReference type="Google" id="ProtNLM"/>
    </source>
</evidence>
<organism evidence="1 2">
    <name type="scientific">Candidatus Berkelbacteria bacterium CG10_big_fil_rev_8_21_14_0_10_43_13</name>
    <dbReference type="NCBI Taxonomy" id="1974514"/>
    <lineage>
        <taxon>Bacteria</taxon>
        <taxon>Candidatus Berkelbacteria</taxon>
    </lineage>
</organism>
<dbReference type="Proteomes" id="UP000231382">
    <property type="component" value="Unassembled WGS sequence"/>
</dbReference>
<dbReference type="EMBL" id="PEZW01000018">
    <property type="protein sequence ID" value="PIS07643.1"/>
    <property type="molecule type" value="Genomic_DNA"/>
</dbReference>
<proteinExistence type="predicted"/>
<protein>
    <recommendedName>
        <fullName evidence="3">50S ribosomal protein L7/L12</fullName>
    </recommendedName>
</protein>
<evidence type="ECO:0000313" key="2">
    <source>
        <dbReference type="Proteomes" id="UP000231382"/>
    </source>
</evidence>
<sequence length="173" mass="18905">MTKELDLEKVKKLLDKAEAEIREAKSVLFGVNLATKAKNLAAAEGQIVEGVFDGVAMLAEKGKSYQIPANYASKSKLVSGDILKLTILEDGTFLYKQIGPVKRAKLIGNLIEVETGKYVVKVGETEYRVLPASVTYFKAETGDKLTILVPEDEVSEWAAVENLIGLEETNITK</sequence>
<reference evidence="2" key="1">
    <citation type="submission" date="2017-09" db="EMBL/GenBank/DDBJ databases">
        <title>Depth-based differentiation of microbial function through sediment-hosted aquifers and enrichment of novel symbionts in the deep terrestrial subsurface.</title>
        <authorList>
            <person name="Probst A.J."/>
            <person name="Ladd B."/>
            <person name="Jarett J.K."/>
            <person name="Geller-Mcgrath D.E."/>
            <person name="Sieber C.M.K."/>
            <person name="Emerson J.B."/>
            <person name="Anantharaman K."/>
            <person name="Thomas B.C."/>
            <person name="Malmstrom R."/>
            <person name="Stieglmeier M."/>
            <person name="Klingl A."/>
            <person name="Woyke T."/>
            <person name="Ryan C.M."/>
            <person name="Banfield J.F."/>
        </authorList>
    </citation>
    <scope>NUCLEOTIDE SEQUENCE [LARGE SCALE GENOMIC DNA]</scope>
</reference>
<name>A0A2H0W6B7_9BACT</name>